<accession>A0A139AVQ0</accession>
<dbReference type="InterPro" id="IPR011057">
    <property type="entry name" value="Mss4-like_sf"/>
</dbReference>
<gene>
    <name evidence="2" type="ORF">M427DRAFT_344812</name>
</gene>
<proteinExistence type="predicted"/>
<keyword evidence="3" id="KW-1185">Reference proteome</keyword>
<dbReference type="SUPFAM" id="SSF51316">
    <property type="entry name" value="Mss4-like"/>
    <property type="match status" value="1"/>
</dbReference>
<name>A0A139AVQ0_GONPJ</name>
<evidence type="ECO:0000313" key="3">
    <source>
        <dbReference type="Proteomes" id="UP000070544"/>
    </source>
</evidence>
<dbReference type="Proteomes" id="UP000070544">
    <property type="component" value="Unassembled WGS sequence"/>
</dbReference>
<protein>
    <recommendedName>
        <fullName evidence="4">CENP-V/GFA domain-containing protein</fullName>
    </recommendedName>
</protein>
<sequence>MLISALAMRAFYDTQVDDSKDAFIDKTLLSIVCVAALCITRWCEWKDSKARPSSDFIILCERAPSNYWSPTWQPPRHCCLVLVSTCSPQMASLCSSARREKVVKPGPFNHTSIIVSSWNPNEEDDNPSSDTHYSTSTSPHDVIPVHSHCHCGGVSFFLRPPIPDVDFAPSSFLSMYAMVPENTTKWHAGNCFCDQCRLAVGVVATQWAFVPTAATR</sequence>
<evidence type="ECO:0008006" key="4">
    <source>
        <dbReference type="Google" id="ProtNLM"/>
    </source>
</evidence>
<evidence type="ECO:0000256" key="1">
    <source>
        <dbReference type="SAM" id="MobiDB-lite"/>
    </source>
</evidence>
<evidence type="ECO:0000313" key="2">
    <source>
        <dbReference type="EMBL" id="KXS20774.1"/>
    </source>
</evidence>
<reference evidence="2 3" key="1">
    <citation type="journal article" date="2015" name="Genome Biol. Evol.">
        <title>Phylogenomic analyses indicate that early fungi evolved digesting cell walls of algal ancestors of land plants.</title>
        <authorList>
            <person name="Chang Y."/>
            <person name="Wang S."/>
            <person name="Sekimoto S."/>
            <person name="Aerts A.L."/>
            <person name="Choi C."/>
            <person name="Clum A."/>
            <person name="LaButti K.M."/>
            <person name="Lindquist E.A."/>
            <person name="Yee Ngan C."/>
            <person name="Ohm R.A."/>
            <person name="Salamov A.A."/>
            <person name="Grigoriev I.V."/>
            <person name="Spatafora J.W."/>
            <person name="Berbee M.L."/>
        </authorList>
    </citation>
    <scope>NUCLEOTIDE SEQUENCE [LARGE SCALE GENOMIC DNA]</scope>
    <source>
        <strain evidence="2 3">JEL478</strain>
    </source>
</reference>
<dbReference type="AlphaFoldDB" id="A0A139AVQ0"/>
<feature type="compositionally biased region" description="Polar residues" evidence="1">
    <location>
        <begin position="128"/>
        <end position="137"/>
    </location>
</feature>
<organism evidence="2 3">
    <name type="scientific">Gonapodya prolifera (strain JEL478)</name>
    <name type="common">Monoblepharis prolifera</name>
    <dbReference type="NCBI Taxonomy" id="1344416"/>
    <lineage>
        <taxon>Eukaryota</taxon>
        <taxon>Fungi</taxon>
        <taxon>Fungi incertae sedis</taxon>
        <taxon>Chytridiomycota</taxon>
        <taxon>Chytridiomycota incertae sedis</taxon>
        <taxon>Monoblepharidomycetes</taxon>
        <taxon>Monoblepharidales</taxon>
        <taxon>Gonapodyaceae</taxon>
        <taxon>Gonapodya</taxon>
    </lineage>
</organism>
<dbReference type="EMBL" id="KQ965734">
    <property type="protein sequence ID" value="KXS20774.1"/>
    <property type="molecule type" value="Genomic_DNA"/>
</dbReference>
<feature type="region of interest" description="Disordered" evidence="1">
    <location>
        <begin position="115"/>
        <end position="137"/>
    </location>
</feature>
<dbReference type="OrthoDB" id="5422068at2759"/>